<gene>
    <name evidence="2" type="ORF">H5P27_17585</name>
</gene>
<dbReference type="Proteomes" id="UP000526501">
    <property type="component" value="Unassembled WGS sequence"/>
</dbReference>
<proteinExistence type="predicted"/>
<dbReference type="Pfam" id="PF01979">
    <property type="entry name" value="Amidohydro_1"/>
    <property type="match status" value="1"/>
</dbReference>
<dbReference type="Gene3D" id="2.30.40.10">
    <property type="entry name" value="Urease, subunit C, domain 1"/>
    <property type="match status" value="1"/>
</dbReference>
<dbReference type="InterPro" id="IPR011059">
    <property type="entry name" value="Metal-dep_hydrolase_composite"/>
</dbReference>
<dbReference type="EMBL" id="JACHVC010000013">
    <property type="protein sequence ID" value="MBC2607870.1"/>
    <property type="molecule type" value="Genomic_DNA"/>
</dbReference>
<dbReference type="AlphaFoldDB" id="A0A7X1B8X5"/>
<accession>A0A7X1B8X5</accession>
<feature type="domain" description="Amidohydrolase-related" evidence="1">
    <location>
        <begin position="47"/>
        <end position="397"/>
    </location>
</feature>
<keyword evidence="2" id="KW-0378">Hydrolase</keyword>
<organism evidence="2 3">
    <name type="scientific">Pelagicoccus albus</name>
    <dbReference type="NCBI Taxonomy" id="415222"/>
    <lineage>
        <taxon>Bacteria</taxon>
        <taxon>Pseudomonadati</taxon>
        <taxon>Verrucomicrobiota</taxon>
        <taxon>Opitutia</taxon>
        <taxon>Puniceicoccales</taxon>
        <taxon>Pelagicoccaceae</taxon>
        <taxon>Pelagicoccus</taxon>
    </lineage>
</organism>
<comment type="caution">
    <text evidence="2">The sequence shown here is derived from an EMBL/GenBank/DDBJ whole genome shotgun (WGS) entry which is preliminary data.</text>
</comment>
<reference evidence="2 3" key="1">
    <citation type="submission" date="2020-07" db="EMBL/GenBank/DDBJ databases">
        <authorList>
            <person name="Feng X."/>
        </authorList>
    </citation>
    <scope>NUCLEOTIDE SEQUENCE [LARGE SCALE GENOMIC DNA]</scope>
    <source>
        <strain evidence="2 3">JCM23202</strain>
    </source>
</reference>
<dbReference type="InterPro" id="IPR032466">
    <property type="entry name" value="Metal_Hydrolase"/>
</dbReference>
<protein>
    <submittedName>
        <fullName evidence="2">Amidohydrolase family protein</fullName>
    </submittedName>
</protein>
<keyword evidence="3" id="KW-1185">Reference proteome</keyword>
<dbReference type="Gene3D" id="3.20.20.140">
    <property type="entry name" value="Metal-dependent hydrolases"/>
    <property type="match status" value="1"/>
</dbReference>
<dbReference type="InterPro" id="IPR006680">
    <property type="entry name" value="Amidohydro-rel"/>
</dbReference>
<sequence>MVFRDAVALLGTELQPFLCEKIVVEKGVFSEIQPVRPVSEVAGCGLVLVPGLCNAHTHVGDSPLQDGTDGLTLEEGFFRPHGYKYRELGKMSEAVQLPHLVEQLSFMVRTGTTMHIDFREQGVEGAKLLKKASAAAGIKSLILSQFQDSPLTEEQLLEDQAALREEVQSEFERMLDVADGFSESTMNDLTSVAWKWIQWATKRKGKLRAIHCLENEGYRNRSLEIAGKGDLQRAIELYDPHLIVHLTVANDEEIELLASSGKVAVLNPRANANLGLPLPPVAKLMKAGVPLLLGTDNVMLNAPNMLAELDFTYKLAKSQFGDARGPSSTSILKMATTNLSHVLPGIGEVGIGEGKTADFFVVDFRNPRIAYTRNLVASLVTRLYPEDVVLTVREGKVLYRNAAFESYS</sequence>
<evidence type="ECO:0000259" key="1">
    <source>
        <dbReference type="Pfam" id="PF01979"/>
    </source>
</evidence>
<dbReference type="PANTHER" id="PTHR43794:SF5">
    <property type="entry name" value="CHLOROHYDROLASE FAMILY PROTEIN"/>
    <property type="match status" value="1"/>
</dbReference>
<name>A0A7X1B8X5_9BACT</name>
<dbReference type="GO" id="GO:0016810">
    <property type="term" value="F:hydrolase activity, acting on carbon-nitrogen (but not peptide) bonds"/>
    <property type="evidence" value="ECO:0007669"/>
    <property type="project" value="InterPro"/>
</dbReference>
<dbReference type="PANTHER" id="PTHR43794">
    <property type="entry name" value="AMINOHYDROLASE SSNA-RELATED"/>
    <property type="match status" value="1"/>
</dbReference>
<dbReference type="InterPro" id="IPR050287">
    <property type="entry name" value="MTA/SAH_deaminase"/>
</dbReference>
<dbReference type="SUPFAM" id="SSF51338">
    <property type="entry name" value="Composite domain of metallo-dependent hydrolases"/>
    <property type="match status" value="1"/>
</dbReference>
<evidence type="ECO:0000313" key="3">
    <source>
        <dbReference type="Proteomes" id="UP000526501"/>
    </source>
</evidence>
<dbReference type="SUPFAM" id="SSF51556">
    <property type="entry name" value="Metallo-dependent hydrolases"/>
    <property type="match status" value="1"/>
</dbReference>
<evidence type="ECO:0000313" key="2">
    <source>
        <dbReference type="EMBL" id="MBC2607870.1"/>
    </source>
</evidence>